<keyword evidence="2" id="KW-1185">Reference proteome</keyword>
<gene>
    <name evidence="1" type="ORF">BJY16_004886</name>
</gene>
<dbReference type="AlphaFoldDB" id="A0A7W7H0A9"/>
<protein>
    <submittedName>
        <fullName evidence="1">Uncharacterized protein</fullName>
    </submittedName>
</protein>
<dbReference type="RefSeq" id="WP_185041914.1">
    <property type="nucleotide sequence ID" value="NZ_BAABFG010000005.1"/>
</dbReference>
<name>A0A7W7H0A9_9ACTN</name>
<comment type="caution">
    <text evidence="1">The sequence shown here is derived from an EMBL/GenBank/DDBJ whole genome shotgun (WGS) entry which is preliminary data.</text>
</comment>
<dbReference type="EMBL" id="JACHNB010000001">
    <property type="protein sequence ID" value="MBB4741427.1"/>
    <property type="molecule type" value="Genomic_DNA"/>
</dbReference>
<proteinExistence type="predicted"/>
<organism evidence="1 2">
    <name type="scientific">Actinoplanes octamycinicus</name>
    <dbReference type="NCBI Taxonomy" id="135948"/>
    <lineage>
        <taxon>Bacteria</taxon>
        <taxon>Bacillati</taxon>
        <taxon>Actinomycetota</taxon>
        <taxon>Actinomycetes</taxon>
        <taxon>Micromonosporales</taxon>
        <taxon>Micromonosporaceae</taxon>
        <taxon>Actinoplanes</taxon>
    </lineage>
</organism>
<evidence type="ECO:0000313" key="2">
    <source>
        <dbReference type="Proteomes" id="UP000546162"/>
    </source>
</evidence>
<sequence length="322" mass="34552">MADEQPRWMWSYETLPLGVEELRRVAIETACRQAAIPADPAGQSARQREDIATIESMLAGIHDMFWPFMSSMPAPTDFDPLLDHLRRAAQALASTQPSADPKLGLKPADLSLSKATTVGDYLTTWSGAAAREFKARYLDPLPTQAASTYNAIVFASKLIELEQGVWAGARTDITSILNDAIFTLSSMQTSYDKDSMNTVLTTVAAFATIAAVPLSPIGTSLAVGLAVADGGASIGATLLPEDPPQNLPFSAPTAFAVIDAVRQAIAALCTRINEQEHKIARVLDSATEVIGQERDSYVPPLPMLAKTNRRNATDQDFLGFAS</sequence>
<dbReference type="Proteomes" id="UP000546162">
    <property type="component" value="Unassembled WGS sequence"/>
</dbReference>
<reference evidence="1 2" key="1">
    <citation type="submission" date="2020-08" db="EMBL/GenBank/DDBJ databases">
        <title>Sequencing the genomes of 1000 actinobacteria strains.</title>
        <authorList>
            <person name="Klenk H.-P."/>
        </authorList>
    </citation>
    <scope>NUCLEOTIDE SEQUENCE [LARGE SCALE GENOMIC DNA]</scope>
    <source>
        <strain evidence="1 2">DSM 45809</strain>
    </source>
</reference>
<evidence type="ECO:0000313" key="1">
    <source>
        <dbReference type="EMBL" id="MBB4741427.1"/>
    </source>
</evidence>
<accession>A0A7W7H0A9</accession>